<dbReference type="Proteomes" id="UP000054217">
    <property type="component" value="Unassembled WGS sequence"/>
</dbReference>
<evidence type="ECO:0000313" key="1">
    <source>
        <dbReference type="EMBL" id="KIO06248.1"/>
    </source>
</evidence>
<reference evidence="2" key="2">
    <citation type="submission" date="2015-01" db="EMBL/GenBank/DDBJ databases">
        <title>Evolutionary Origins and Diversification of the Mycorrhizal Mutualists.</title>
        <authorList>
            <consortium name="DOE Joint Genome Institute"/>
            <consortium name="Mycorrhizal Genomics Consortium"/>
            <person name="Kohler A."/>
            <person name="Kuo A."/>
            <person name="Nagy L.G."/>
            <person name="Floudas D."/>
            <person name="Copeland A."/>
            <person name="Barry K.W."/>
            <person name="Cichocki N."/>
            <person name="Veneault-Fourrey C."/>
            <person name="LaButti K."/>
            <person name="Lindquist E.A."/>
            <person name="Lipzen A."/>
            <person name="Lundell T."/>
            <person name="Morin E."/>
            <person name="Murat C."/>
            <person name="Riley R."/>
            <person name="Ohm R."/>
            <person name="Sun H."/>
            <person name="Tunlid A."/>
            <person name="Henrissat B."/>
            <person name="Grigoriev I.V."/>
            <person name="Hibbett D.S."/>
            <person name="Martin F."/>
        </authorList>
    </citation>
    <scope>NUCLEOTIDE SEQUENCE [LARGE SCALE GENOMIC DNA]</scope>
    <source>
        <strain evidence="2">Marx 270</strain>
    </source>
</reference>
<proteinExistence type="predicted"/>
<protein>
    <submittedName>
        <fullName evidence="1">Uncharacterized protein</fullName>
    </submittedName>
</protein>
<sequence>MLTLLHNDFLPQKVWPQSYGIDLYNGTLLSPKGMHKVDDIGTIHMCEQCHCSLTAKCPSQPVGALANSQYYS</sequence>
<accession>A0A0C3JAZ8</accession>
<dbReference type="AlphaFoldDB" id="A0A0C3JAZ8"/>
<reference evidence="1 2" key="1">
    <citation type="submission" date="2014-04" db="EMBL/GenBank/DDBJ databases">
        <authorList>
            <consortium name="DOE Joint Genome Institute"/>
            <person name="Kuo A."/>
            <person name="Kohler A."/>
            <person name="Costa M.D."/>
            <person name="Nagy L.G."/>
            <person name="Floudas D."/>
            <person name="Copeland A."/>
            <person name="Barry K.W."/>
            <person name="Cichocki N."/>
            <person name="Veneault-Fourrey C."/>
            <person name="LaButti K."/>
            <person name="Lindquist E.A."/>
            <person name="Lipzen A."/>
            <person name="Lundell T."/>
            <person name="Morin E."/>
            <person name="Murat C."/>
            <person name="Sun H."/>
            <person name="Tunlid A."/>
            <person name="Henrissat B."/>
            <person name="Grigoriev I.V."/>
            <person name="Hibbett D.S."/>
            <person name="Martin F."/>
            <person name="Nordberg H.P."/>
            <person name="Cantor M.N."/>
            <person name="Hua S.X."/>
        </authorList>
    </citation>
    <scope>NUCLEOTIDE SEQUENCE [LARGE SCALE GENOMIC DNA]</scope>
    <source>
        <strain evidence="1 2">Marx 270</strain>
    </source>
</reference>
<evidence type="ECO:0000313" key="2">
    <source>
        <dbReference type="Proteomes" id="UP000054217"/>
    </source>
</evidence>
<gene>
    <name evidence="1" type="ORF">M404DRAFT_139302</name>
</gene>
<dbReference type="EMBL" id="KN831964">
    <property type="protein sequence ID" value="KIO06248.1"/>
    <property type="molecule type" value="Genomic_DNA"/>
</dbReference>
<organism evidence="1 2">
    <name type="scientific">Pisolithus tinctorius Marx 270</name>
    <dbReference type="NCBI Taxonomy" id="870435"/>
    <lineage>
        <taxon>Eukaryota</taxon>
        <taxon>Fungi</taxon>
        <taxon>Dikarya</taxon>
        <taxon>Basidiomycota</taxon>
        <taxon>Agaricomycotina</taxon>
        <taxon>Agaricomycetes</taxon>
        <taxon>Agaricomycetidae</taxon>
        <taxon>Boletales</taxon>
        <taxon>Sclerodermatineae</taxon>
        <taxon>Pisolithaceae</taxon>
        <taxon>Pisolithus</taxon>
    </lineage>
</organism>
<dbReference type="InParanoid" id="A0A0C3JAZ8"/>
<name>A0A0C3JAZ8_PISTI</name>
<dbReference type="HOGENOM" id="CLU_171994_0_0_1"/>
<keyword evidence="2" id="KW-1185">Reference proteome</keyword>